<evidence type="ECO:0000313" key="2">
    <source>
        <dbReference type="Proteomes" id="UP000279457"/>
    </source>
</evidence>
<reference evidence="1 2" key="1">
    <citation type="submission" date="2018-10" db="EMBL/GenBank/DDBJ databases">
        <title>Draft genome sequence for the type isolate of Erwinia psidii, agent causal of bacterial blight in guava (Psidium guajava) and wilt and die-back of Eucalyptus spp.</title>
        <authorList>
            <person name="Hermenegildo P.S."/>
            <person name="Santos S.A."/>
            <person name="Guimaraes L.M.S."/>
            <person name="Vidigal P.M.P."/>
            <person name="Pereira I.C."/>
            <person name="Badel J.L."/>
            <person name="Alfenas-Zerbini P."/>
            <person name="Ferreira M.A.S.V."/>
            <person name="Alfenas A.C."/>
        </authorList>
    </citation>
    <scope>NUCLEOTIDE SEQUENCE [LARGE SCALE GENOMIC DNA]</scope>
    <source>
        <strain evidence="1 2">IBSBF 435</strain>
    </source>
</reference>
<dbReference type="AlphaFoldDB" id="A0A3N6RY41"/>
<dbReference type="RefSeq" id="WP_124233395.1">
    <property type="nucleotide sequence ID" value="NZ_RHHM01000008.1"/>
</dbReference>
<evidence type="ECO:0000313" key="1">
    <source>
        <dbReference type="EMBL" id="RQM38044.1"/>
    </source>
</evidence>
<accession>A0A3N6RY41</accession>
<keyword evidence="2" id="KW-1185">Reference proteome</keyword>
<comment type="caution">
    <text evidence="1">The sequence shown here is derived from an EMBL/GenBank/DDBJ whole genome shotgun (WGS) entry which is preliminary data.</text>
</comment>
<dbReference type="EMBL" id="RHHM01000008">
    <property type="protein sequence ID" value="RQM38044.1"/>
    <property type="molecule type" value="Genomic_DNA"/>
</dbReference>
<name>A0A3N6RY41_9GAMM</name>
<sequence length="98" mass="11210">MKKLTTQDIDLFVAGMNAELLQYVEDIPGEARAERINNEEPTPIEIREVCSSFFQQPYQDVLFGGDESGAENYFTWALLSCSDVMDAFSQRSQCHIFY</sequence>
<dbReference type="OrthoDB" id="9784724at2"/>
<organism evidence="1 2">
    <name type="scientific">Erwinia psidii</name>
    <dbReference type="NCBI Taxonomy" id="69224"/>
    <lineage>
        <taxon>Bacteria</taxon>
        <taxon>Pseudomonadati</taxon>
        <taxon>Pseudomonadota</taxon>
        <taxon>Gammaproteobacteria</taxon>
        <taxon>Enterobacterales</taxon>
        <taxon>Erwiniaceae</taxon>
        <taxon>Erwinia</taxon>
    </lineage>
</organism>
<proteinExistence type="predicted"/>
<protein>
    <submittedName>
        <fullName evidence="1">Uncharacterized protein</fullName>
    </submittedName>
</protein>
<gene>
    <name evidence="1" type="ORF">EB241_12260</name>
</gene>
<dbReference type="Proteomes" id="UP000279457">
    <property type="component" value="Unassembled WGS sequence"/>
</dbReference>